<dbReference type="SMART" id="SM00088">
    <property type="entry name" value="PINT"/>
    <property type="match status" value="1"/>
</dbReference>
<evidence type="ECO:0000313" key="4">
    <source>
        <dbReference type="EMBL" id="KAG5416936.1"/>
    </source>
</evidence>
<keyword evidence="5" id="KW-1185">Reference proteome</keyword>
<dbReference type="InterPro" id="IPR000717">
    <property type="entry name" value="PCI_dom"/>
</dbReference>
<dbReference type="GO" id="GO:0006511">
    <property type="term" value="P:ubiquitin-dependent protein catabolic process"/>
    <property type="evidence" value="ECO:0007669"/>
    <property type="project" value="TreeGrafter"/>
</dbReference>
<dbReference type="GO" id="GO:0005829">
    <property type="term" value="C:cytosol"/>
    <property type="evidence" value="ECO:0007669"/>
    <property type="project" value="TreeGrafter"/>
</dbReference>
<dbReference type="InterPro" id="IPR040798">
    <property type="entry name" value="Rpn9_C"/>
</dbReference>
<protein>
    <submittedName>
        <fullName evidence="4">RPN9</fullName>
    </submittedName>
</protein>
<dbReference type="RefSeq" id="XP_067546052.1">
    <property type="nucleotide sequence ID" value="XM_067693652.1"/>
</dbReference>
<accession>A0A8H7ZBL4</accession>
<dbReference type="InterPro" id="IPR036390">
    <property type="entry name" value="WH_DNA-bd_sf"/>
</dbReference>
<name>A0A8H7ZBL4_9ASCO</name>
<dbReference type="PANTHER" id="PTHR10539">
    <property type="entry name" value="26S PROTEASOME NON-ATPASE REGULATORY SUBUNIT 13"/>
    <property type="match status" value="1"/>
</dbReference>
<reference evidence="4 5" key="1">
    <citation type="submission" date="2020-12" db="EMBL/GenBank/DDBJ databases">
        <title>Effect of drift, selection, and recombination on the evolution of hybrid genomes in Candida yeast pathogens.</title>
        <authorList>
            <person name="Mixao V."/>
            <person name="Ksiezopolska E."/>
            <person name="Saus E."/>
            <person name="Boekhout T."/>
            <person name="Gacser A."/>
            <person name="Gabaldon T."/>
        </authorList>
    </citation>
    <scope>NUCLEOTIDE SEQUENCE [LARGE SCALE GENOMIC DNA]</scope>
    <source>
        <strain evidence="4 5">BP57</strain>
    </source>
</reference>
<dbReference type="Proteomes" id="UP000669133">
    <property type="component" value="Unassembled WGS sequence"/>
</dbReference>
<comment type="caution">
    <text evidence="4">The sequence shown here is derived from an EMBL/GenBank/DDBJ whole genome shotgun (WGS) entry which is preliminary data.</text>
</comment>
<evidence type="ECO:0000259" key="3">
    <source>
        <dbReference type="PROSITE" id="PS50250"/>
    </source>
</evidence>
<dbReference type="Pfam" id="PF01399">
    <property type="entry name" value="PCI"/>
    <property type="match status" value="1"/>
</dbReference>
<sequence>MSAMDIDSTDISTVLATIRSELDSTNNSDELVSLFYQLEDYYERKLWHQLTQQLDEFYTQYDQDQIPLELKHKIYTQFIQQFAMKLNLIKVVDFLILSKFNNETSLDKLIDLKTEYIAYLKREHNFKDNEDGSQDPEFVELLSNDESLIYIDLQICRYYLFLNQFEKCDSIMSKIESKFEDLTNNDLSAKVNAAYYQTKCLEYKLHENYNAYYTNGLLFLSSVPSLTTEDKVKLCYDLCIAALLGDKVYNFGELILHDILQEIASDESPYNWLYNLIHALNAGDLSSFNQWLSVAFKKSPQLQSHQVFIKQKIIIMALLELISTKSTTNKRISFKEISEFTGTPLNDVEHLIIKCFSLKLIQGYINQIDEILVITWLQPRILNLKQVHNLYTHLVDWDHKVEQLGNLVHQSGGTVWAGI</sequence>
<feature type="domain" description="PCI" evidence="3">
    <location>
        <begin position="212"/>
        <end position="379"/>
    </location>
</feature>
<dbReference type="GO" id="GO:0005634">
    <property type="term" value="C:nucleus"/>
    <property type="evidence" value="ECO:0007669"/>
    <property type="project" value="TreeGrafter"/>
</dbReference>
<evidence type="ECO:0000256" key="2">
    <source>
        <dbReference type="ARBA" id="ARBA00022942"/>
    </source>
</evidence>
<dbReference type="InterPro" id="IPR054179">
    <property type="entry name" value="PSD13_N"/>
</dbReference>
<dbReference type="PANTHER" id="PTHR10539:SF0">
    <property type="entry name" value="26S PROTEASOME NON-ATPASE REGULATORY SUBUNIT 13"/>
    <property type="match status" value="1"/>
</dbReference>
<dbReference type="GO" id="GO:0008541">
    <property type="term" value="C:proteasome regulatory particle, lid subcomplex"/>
    <property type="evidence" value="ECO:0007669"/>
    <property type="project" value="TreeGrafter"/>
</dbReference>
<evidence type="ECO:0000313" key="5">
    <source>
        <dbReference type="Proteomes" id="UP000669133"/>
    </source>
</evidence>
<dbReference type="OrthoDB" id="1093at2759"/>
<dbReference type="SUPFAM" id="SSF46785">
    <property type="entry name" value="Winged helix' DNA-binding domain"/>
    <property type="match status" value="1"/>
</dbReference>
<dbReference type="GeneID" id="93653196"/>
<dbReference type="AlphaFoldDB" id="A0A8H7ZBL4"/>
<keyword evidence="2" id="KW-0647">Proteasome</keyword>
<dbReference type="GO" id="GO:0005198">
    <property type="term" value="F:structural molecule activity"/>
    <property type="evidence" value="ECO:0007669"/>
    <property type="project" value="TreeGrafter"/>
</dbReference>
<evidence type="ECO:0000256" key="1">
    <source>
        <dbReference type="ARBA" id="ARBA00006207"/>
    </source>
</evidence>
<dbReference type="Pfam" id="PF18261">
    <property type="entry name" value="Rpn9_C"/>
    <property type="match status" value="1"/>
</dbReference>
<dbReference type="EMBL" id="JAEOAQ010000007">
    <property type="protein sequence ID" value="KAG5416936.1"/>
    <property type="molecule type" value="Genomic_DNA"/>
</dbReference>
<organism evidence="4 5">
    <name type="scientific">Candida metapsilosis</name>
    <dbReference type="NCBI Taxonomy" id="273372"/>
    <lineage>
        <taxon>Eukaryota</taxon>
        <taxon>Fungi</taxon>
        <taxon>Dikarya</taxon>
        <taxon>Ascomycota</taxon>
        <taxon>Saccharomycotina</taxon>
        <taxon>Pichiomycetes</taxon>
        <taxon>Debaryomycetaceae</taxon>
        <taxon>Candida/Lodderomyces clade</taxon>
        <taxon>Candida</taxon>
    </lineage>
</organism>
<gene>
    <name evidence="4" type="ORF">I9W82_004567</name>
</gene>
<dbReference type="PROSITE" id="PS50250">
    <property type="entry name" value="PCI"/>
    <property type="match status" value="1"/>
</dbReference>
<comment type="similarity">
    <text evidence="1">Belongs to the proteasome subunit S11 family.</text>
</comment>
<proteinExistence type="inferred from homology"/>
<dbReference type="Pfam" id="PF22037">
    <property type="entry name" value="PSD13_N"/>
    <property type="match status" value="1"/>
</dbReference>
<dbReference type="InterPro" id="IPR035298">
    <property type="entry name" value="PSMD13"/>
</dbReference>